<dbReference type="GO" id="GO:0005886">
    <property type="term" value="C:plasma membrane"/>
    <property type="evidence" value="ECO:0007669"/>
    <property type="project" value="UniProtKB-SubCell"/>
</dbReference>
<dbReference type="GO" id="GO:1902201">
    <property type="term" value="P:negative regulation of bacterial-type flagellum-dependent cell motility"/>
    <property type="evidence" value="ECO:0007669"/>
    <property type="project" value="TreeGrafter"/>
</dbReference>
<organism evidence="11 12">
    <name type="scientific">Paraburkholderia panacisoli</name>
    <dbReference type="NCBI Taxonomy" id="2603818"/>
    <lineage>
        <taxon>Bacteria</taxon>
        <taxon>Pseudomonadati</taxon>
        <taxon>Pseudomonadota</taxon>
        <taxon>Betaproteobacteria</taxon>
        <taxon>Burkholderiales</taxon>
        <taxon>Burkholderiaceae</taxon>
        <taxon>Paraburkholderia</taxon>
    </lineage>
</organism>
<dbReference type="InterPro" id="IPR035965">
    <property type="entry name" value="PAS-like_dom_sf"/>
</dbReference>
<dbReference type="FunFam" id="3.30.70.270:FF:000001">
    <property type="entry name" value="Diguanylate cyclase domain protein"/>
    <property type="match status" value="1"/>
</dbReference>
<dbReference type="GO" id="GO:0043709">
    <property type="term" value="P:cell adhesion involved in single-species biofilm formation"/>
    <property type="evidence" value="ECO:0007669"/>
    <property type="project" value="TreeGrafter"/>
</dbReference>
<comment type="subcellular location">
    <subcellularLocation>
        <location evidence="1">Cell membrane</location>
        <topology evidence="1">Multi-pass membrane protein</topology>
    </subcellularLocation>
</comment>
<evidence type="ECO:0000256" key="3">
    <source>
        <dbReference type="ARBA" id="ARBA00022475"/>
    </source>
</evidence>
<dbReference type="Gene3D" id="3.30.450.20">
    <property type="entry name" value="PAS domain"/>
    <property type="match status" value="1"/>
</dbReference>
<dbReference type="EC" id="2.7.7.65" evidence="2"/>
<dbReference type="CDD" id="cd00130">
    <property type="entry name" value="PAS"/>
    <property type="match status" value="1"/>
</dbReference>
<dbReference type="NCBIfam" id="TIGR00254">
    <property type="entry name" value="GGDEF"/>
    <property type="match status" value="1"/>
</dbReference>
<dbReference type="SMART" id="SM00267">
    <property type="entry name" value="GGDEF"/>
    <property type="match status" value="1"/>
</dbReference>
<keyword evidence="4 8" id="KW-0812">Transmembrane</keyword>
<dbReference type="PANTHER" id="PTHR45138:SF9">
    <property type="entry name" value="DIGUANYLATE CYCLASE DGCM-RELATED"/>
    <property type="match status" value="1"/>
</dbReference>
<feature type="transmembrane region" description="Helical" evidence="8">
    <location>
        <begin position="156"/>
        <end position="179"/>
    </location>
</feature>
<dbReference type="SUPFAM" id="SSF55785">
    <property type="entry name" value="PYP-like sensor domain (PAS domain)"/>
    <property type="match status" value="1"/>
</dbReference>
<dbReference type="InterPro" id="IPR000160">
    <property type="entry name" value="GGDEF_dom"/>
</dbReference>
<dbReference type="SMART" id="SM00091">
    <property type="entry name" value="PAS"/>
    <property type="match status" value="1"/>
</dbReference>
<dbReference type="SUPFAM" id="SSF55073">
    <property type="entry name" value="Nucleotide cyclase"/>
    <property type="match status" value="1"/>
</dbReference>
<dbReference type="InterPro" id="IPR029787">
    <property type="entry name" value="Nucleotide_cyclase"/>
</dbReference>
<comment type="catalytic activity">
    <reaction evidence="7">
        <text>2 GTP = 3',3'-c-di-GMP + 2 diphosphate</text>
        <dbReference type="Rhea" id="RHEA:24898"/>
        <dbReference type="ChEBI" id="CHEBI:33019"/>
        <dbReference type="ChEBI" id="CHEBI:37565"/>
        <dbReference type="ChEBI" id="CHEBI:58805"/>
        <dbReference type="EC" id="2.7.7.65"/>
    </reaction>
</comment>
<dbReference type="PROSITE" id="PS50112">
    <property type="entry name" value="PAS"/>
    <property type="match status" value="1"/>
</dbReference>
<dbReference type="InterPro" id="IPR000014">
    <property type="entry name" value="PAS"/>
</dbReference>
<feature type="transmembrane region" description="Helical" evidence="8">
    <location>
        <begin position="259"/>
        <end position="285"/>
    </location>
</feature>
<evidence type="ECO:0000256" key="4">
    <source>
        <dbReference type="ARBA" id="ARBA00022692"/>
    </source>
</evidence>
<evidence type="ECO:0000256" key="8">
    <source>
        <dbReference type="SAM" id="Phobius"/>
    </source>
</evidence>
<sequence length="657" mass="70863">MPAVRDSSGRQVALANNQITERKMENPAAHRSPRLRAASLSLCLTAGDVWHLLLALMVTTLTCLASGALKTMAGEITPIWLTNAVLLSQLMAAPRRQRYWVFAGGVLGNLAANLYVGESLGVSASYSSADIVEVLIAFAFTPRVSTVSELVRLKPLVRFVTGGVLLAPAVSGVLATTLLRGQLNWHLLPSLANWYVSDALSLAIFTPAALVFWTGEVAHLLRAGQLRKTAFLLLLVCIVTAGVFGQSRLPLLYWALPPIVLLAFQADLAGVMVGLLLCLGIAVSFTMRGSGPLWVFPYETMQGRIFGLQLFLVAALGIAVPISAAQALRNRLFRLLRDGERRYRVLAENASDIVMSLGLDGRLTYVSPRITALLGHTVDQVMGLYLPDLALSDDRGALAVALEKVASGESEASQTSRLLHRNGGAVWMETHLRCVIDPYSGNPDSLTATMRNITEQKLADERAAHERAELQGLAFRDGLRGLFNRRHFDRELGRHWQQTSRADKRGNLAVIMADVDAYKSYNDWFGHQRGDECLRTVAAAISSAASRATDTVARYGGEEFALILPGMDGAGALIVAERIRRAVECLGIPHEATSPGIVTISVGVAATQAGQDSDPAMLVGAADRALYAAKQQGPNCICVADVDEQEPTEPELRVMRG</sequence>
<evidence type="ECO:0000256" key="5">
    <source>
        <dbReference type="ARBA" id="ARBA00022989"/>
    </source>
</evidence>
<proteinExistence type="predicted"/>
<dbReference type="Proteomes" id="UP000325273">
    <property type="component" value="Unassembled WGS sequence"/>
</dbReference>
<evidence type="ECO:0000256" key="1">
    <source>
        <dbReference type="ARBA" id="ARBA00004651"/>
    </source>
</evidence>
<evidence type="ECO:0000256" key="6">
    <source>
        <dbReference type="ARBA" id="ARBA00023136"/>
    </source>
</evidence>
<feature type="transmembrane region" description="Helical" evidence="8">
    <location>
        <begin position="306"/>
        <end position="328"/>
    </location>
</feature>
<keyword evidence="12" id="KW-1185">Reference proteome</keyword>
<keyword evidence="6 8" id="KW-0472">Membrane</keyword>
<name>A0A5B0GTG4_9BURK</name>
<feature type="transmembrane region" description="Helical" evidence="8">
    <location>
        <begin position="199"/>
        <end position="218"/>
    </location>
</feature>
<evidence type="ECO:0000256" key="7">
    <source>
        <dbReference type="ARBA" id="ARBA00034247"/>
    </source>
</evidence>
<keyword evidence="3" id="KW-1003">Cell membrane</keyword>
<dbReference type="GO" id="GO:0052621">
    <property type="term" value="F:diguanylate cyclase activity"/>
    <property type="evidence" value="ECO:0007669"/>
    <property type="project" value="UniProtKB-EC"/>
</dbReference>
<gene>
    <name evidence="11" type="ORF">FVF58_26880</name>
</gene>
<dbReference type="Pfam" id="PF08448">
    <property type="entry name" value="PAS_4"/>
    <property type="match status" value="1"/>
</dbReference>
<reference evidence="11 12" key="1">
    <citation type="submission" date="2019-08" db="EMBL/GenBank/DDBJ databases">
        <title>Paraburkholderia sp. DCY113.</title>
        <authorList>
            <person name="Kang J."/>
        </authorList>
    </citation>
    <scope>NUCLEOTIDE SEQUENCE [LARGE SCALE GENOMIC DNA]</scope>
    <source>
        <strain evidence="11 12">DCY113</strain>
    </source>
</reference>
<dbReference type="EMBL" id="VTUZ01000020">
    <property type="protein sequence ID" value="KAA1006205.1"/>
    <property type="molecule type" value="Genomic_DNA"/>
</dbReference>
<feature type="domain" description="PAS" evidence="9">
    <location>
        <begin position="339"/>
        <end position="409"/>
    </location>
</feature>
<dbReference type="PANTHER" id="PTHR45138">
    <property type="entry name" value="REGULATORY COMPONENTS OF SENSORY TRANSDUCTION SYSTEM"/>
    <property type="match status" value="1"/>
</dbReference>
<dbReference type="NCBIfam" id="TIGR00229">
    <property type="entry name" value="sensory_box"/>
    <property type="match status" value="1"/>
</dbReference>
<feature type="transmembrane region" description="Helical" evidence="8">
    <location>
        <begin position="123"/>
        <end position="144"/>
    </location>
</feature>
<dbReference type="AlphaFoldDB" id="A0A5B0GTG4"/>
<dbReference type="Pfam" id="PF05231">
    <property type="entry name" value="MASE1"/>
    <property type="match status" value="1"/>
</dbReference>
<evidence type="ECO:0000313" key="11">
    <source>
        <dbReference type="EMBL" id="KAA1006205.1"/>
    </source>
</evidence>
<evidence type="ECO:0000259" key="10">
    <source>
        <dbReference type="PROSITE" id="PS50887"/>
    </source>
</evidence>
<feature type="domain" description="GGDEF" evidence="10">
    <location>
        <begin position="506"/>
        <end position="642"/>
    </location>
</feature>
<dbReference type="CDD" id="cd01949">
    <property type="entry name" value="GGDEF"/>
    <property type="match status" value="1"/>
</dbReference>
<evidence type="ECO:0000256" key="2">
    <source>
        <dbReference type="ARBA" id="ARBA00012528"/>
    </source>
</evidence>
<dbReference type="InterPro" id="IPR007895">
    <property type="entry name" value="MASE1"/>
</dbReference>
<protein>
    <recommendedName>
        <fullName evidence="2">diguanylate cyclase</fullName>
        <ecNumber evidence="2">2.7.7.65</ecNumber>
    </recommendedName>
</protein>
<dbReference type="InterPro" id="IPR013656">
    <property type="entry name" value="PAS_4"/>
</dbReference>
<dbReference type="Pfam" id="PF00990">
    <property type="entry name" value="GGDEF"/>
    <property type="match status" value="1"/>
</dbReference>
<feature type="transmembrane region" description="Helical" evidence="8">
    <location>
        <begin position="99"/>
        <end position="117"/>
    </location>
</feature>
<dbReference type="InterPro" id="IPR050469">
    <property type="entry name" value="Diguanylate_Cyclase"/>
</dbReference>
<evidence type="ECO:0000259" key="9">
    <source>
        <dbReference type="PROSITE" id="PS50112"/>
    </source>
</evidence>
<evidence type="ECO:0000313" key="12">
    <source>
        <dbReference type="Proteomes" id="UP000325273"/>
    </source>
</evidence>
<feature type="transmembrane region" description="Helical" evidence="8">
    <location>
        <begin position="49"/>
        <end position="69"/>
    </location>
</feature>
<dbReference type="Gene3D" id="3.30.70.270">
    <property type="match status" value="1"/>
</dbReference>
<comment type="caution">
    <text evidence="11">The sequence shown here is derived from an EMBL/GenBank/DDBJ whole genome shotgun (WGS) entry which is preliminary data.</text>
</comment>
<accession>A0A5B0GTG4</accession>
<feature type="transmembrane region" description="Helical" evidence="8">
    <location>
        <begin position="230"/>
        <end position="247"/>
    </location>
</feature>
<dbReference type="PROSITE" id="PS50887">
    <property type="entry name" value="GGDEF"/>
    <property type="match status" value="1"/>
</dbReference>
<keyword evidence="5 8" id="KW-1133">Transmembrane helix</keyword>
<dbReference type="InterPro" id="IPR043128">
    <property type="entry name" value="Rev_trsase/Diguanyl_cyclase"/>
</dbReference>